<dbReference type="InterPro" id="IPR001667">
    <property type="entry name" value="DDH_dom"/>
</dbReference>
<dbReference type="Pfam" id="PF01368">
    <property type="entry name" value="DHH"/>
    <property type="match status" value="1"/>
</dbReference>
<dbReference type="InterPro" id="IPR051319">
    <property type="entry name" value="Oligoribo/pAp-PDE_c-di-AMP_PDE"/>
</dbReference>
<keyword evidence="4" id="KW-1185">Reference proteome</keyword>
<dbReference type="RefSeq" id="WP_154428833.1">
    <property type="nucleotide sequence ID" value="NZ_VUNI01000003.1"/>
</dbReference>
<protein>
    <submittedName>
        <fullName evidence="3">Bifunctional oligoribonuclease/PAP phosphatase NrnA</fullName>
    </submittedName>
</protein>
<dbReference type="EMBL" id="VUNI01000003">
    <property type="protein sequence ID" value="MST74070.1"/>
    <property type="molecule type" value="Genomic_DNA"/>
</dbReference>
<proteinExistence type="predicted"/>
<dbReference type="Gene3D" id="3.10.310.30">
    <property type="match status" value="1"/>
</dbReference>
<comment type="caution">
    <text evidence="3">The sequence shown here is derived from an EMBL/GenBank/DDBJ whole genome shotgun (WGS) entry which is preliminary data.</text>
</comment>
<dbReference type="Proteomes" id="UP000474024">
    <property type="component" value="Unassembled WGS sequence"/>
</dbReference>
<evidence type="ECO:0000313" key="3">
    <source>
        <dbReference type="EMBL" id="MST74070.1"/>
    </source>
</evidence>
<accession>A0A6L5YNV1</accession>
<dbReference type="AlphaFoldDB" id="A0A6L5YNV1"/>
<dbReference type="Pfam" id="PF02272">
    <property type="entry name" value="DHHA1"/>
    <property type="match status" value="1"/>
</dbReference>
<organism evidence="3 4">
    <name type="scientific">Roseburia porci</name>
    <dbReference type="NCBI Taxonomy" id="2605790"/>
    <lineage>
        <taxon>Bacteria</taxon>
        <taxon>Bacillati</taxon>
        <taxon>Bacillota</taxon>
        <taxon>Clostridia</taxon>
        <taxon>Lachnospirales</taxon>
        <taxon>Lachnospiraceae</taxon>
        <taxon>Roseburia</taxon>
    </lineage>
</organism>
<reference evidence="3 4" key="1">
    <citation type="submission" date="2019-08" db="EMBL/GenBank/DDBJ databases">
        <title>In-depth cultivation of the pig gut microbiome towards novel bacterial diversity and tailored functional studies.</title>
        <authorList>
            <person name="Wylensek D."/>
            <person name="Hitch T.C.A."/>
            <person name="Clavel T."/>
        </authorList>
    </citation>
    <scope>NUCLEOTIDE SEQUENCE [LARGE SCALE GENOMIC DNA]</scope>
    <source>
        <strain evidence="3 4">MUC/MUC-530-WT-4D</strain>
    </source>
</reference>
<dbReference type="GO" id="GO:0003676">
    <property type="term" value="F:nucleic acid binding"/>
    <property type="evidence" value="ECO:0007669"/>
    <property type="project" value="InterPro"/>
</dbReference>
<evidence type="ECO:0000313" key="4">
    <source>
        <dbReference type="Proteomes" id="UP000474024"/>
    </source>
</evidence>
<feature type="domain" description="DDH" evidence="1">
    <location>
        <begin position="14"/>
        <end position="153"/>
    </location>
</feature>
<dbReference type="SUPFAM" id="SSF64182">
    <property type="entry name" value="DHH phosphoesterases"/>
    <property type="match status" value="1"/>
</dbReference>
<evidence type="ECO:0000259" key="2">
    <source>
        <dbReference type="Pfam" id="PF02272"/>
    </source>
</evidence>
<gene>
    <name evidence="3" type="ORF">FYJ75_03325</name>
</gene>
<dbReference type="InterPro" id="IPR038763">
    <property type="entry name" value="DHH_sf"/>
</dbReference>
<feature type="domain" description="DHHA1" evidence="2">
    <location>
        <begin position="231"/>
        <end position="308"/>
    </location>
</feature>
<dbReference type="InterPro" id="IPR003156">
    <property type="entry name" value="DHHA1_dom"/>
</dbReference>
<dbReference type="PANTHER" id="PTHR47618:SF1">
    <property type="entry name" value="BIFUNCTIONAL OLIGORIBONUCLEASE AND PAP PHOSPHATASE NRNA"/>
    <property type="match status" value="1"/>
</dbReference>
<dbReference type="PANTHER" id="PTHR47618">
    <property type="entry name" value="BIFUNCTIONAL OLIGORIBONUCLEASE AND PAP PHOSPHATASE NRNA"/>
    <property type="match status" value="1"/>
</dbReference>
<sequence>MTNLDEVIQGMHSIGIAGHVRPDGDCVGSCLGVYNYIRTYYPDIDVCIYLEPIPNIFKFMNDSFQIRSEYTDEIIFDLFIALDCGDAGRLGEANKYFESARHTVCIDHHLSNQSFAEQNYIFPEASSASELVFELLDPEKITKEIAECLYTGIVHDTGVFQYSCTSAKTMNIAGILMDKGIDYSRIIDETFYAKTFEQNQVLGYALLNSRLYLDGKVIASCVTDEVMHTYHVLPKHLDGIVSQLRVTKGVEVAIFLYQTGDNSFKVSTRASGDVNLAEIAMKFGGGGHAKAAGFSMDGDPEQIIGLINEEIKKQL</sequence>
<name>A0A6L5YNV1_9FIRM</name>
<dbReference type="Gene3D" id="3.90.1640.10">
    <property type="entry name" value="inorganic pyrophosphatase (n-terminal core)"/>
    <property type="match status" value="1"/>
</dbReference>
<evidence type="ECO:0000259" key="1">
    <source>
        <dbReference type="Pfam" id="PF01368"/>
    </source>
</evidence>